<dbReference type="OrthoDB" id="9800940at2"/>
<accession>A0A833HQB5</accession>
<dbReference type="AlphaFoldDB" id="A0A833HQB5"/>
<dbReference type="EMBL" id="WBZB01000016">
    <property type="protein sequence ID" value="KAB3530731.1"/>
    <property type="molecule type" value="Genomic_DNA"/>
</dbReference>
<dbReference type="PANTHER" id="PTHR46018:SF4">
    <property type="entry name" value="METALLO-HYDROLASE YHFI-RELATED"/>
    <property type="match status" value="1"/>
</dbReference>
<keyword evidence="2" id="KW-0378">Hydrolase</keyword>
<dbReference type="PANTHER" id="PTHR46018">
    <property type="entry name" value="ZINC PHOSPHODIESTERASE ELAC PROTEIN 1"/>
    <property type="match status" value="1"/>
</dbReference>
<comment type="caution">
    <text evidence="2">The sequence shown here is derived from an EMBL/GenBank/DDBJ whole genome shotgun (WGS) entry which is preliminary data.</text>
</comment>
<name>A0A833HQB5_9FIRM</name>
<proteinExistence type="predicted"/>
<reference evidence="2 3" key="1">
    <citation type="submission" date="2019-10" db="EMBL/GenBank/DDBJ databases">
        <title>Alkaliphilus serpentinus sp. nov. and Alkaliphilus pronyensis sp. nov., two novel anaerobic alkaliphilic species isolated from the serpentinized-hosted hydrothermal field of the Prony Bay (New Caledonia).</title>
        <authorList>
            <person name="Postec A."/>
        </authorList>
    </citation>
    <scope>NUCLEOTIDE SEQUENCE [LARGE SCALE GENOMIC DNA]</scope>
    <source>
        <strain evidence="2 3">LacT</strain>
    </source>
</reference>
<keyword evidence="3" id="KW-1185">Reference proteome</keyword>
<evidence type="ECO:0000313" key="3">
    <source>
        <dbReference type="Proteomes" id="UP000465601"/>
    </source>
</evidence>
<dbReference type="SMART" id="SM00849">
    <property type="entry name" value="Lactamase_B"/>
    <property type="match status" value="1"/>
</dbReference>
<dbReference type="GO" id="GO:0042781">
    <property type="term" value="F:3'-tRNA processing endoribonuclease activity"/>
    <property type="evidence" value="ECO:0007669"/>
    <property type="project" value="TreeGrafter"/>
</dbReference>
<protein>
    <submittedName>
        <fullName evidence="2">MBL fold metallo-hydrolase</fullName>
    </submittedName>
</protein>
<evidence type="ECO:0000313" key="2">
    <source>
        <dbReference type="EMBL" id="KAB3530731.1"/>
    </source>
</evidence>
<feature type="domain" description="Metallo-beta-lactamase" evidence="1">
    <location>
        <begin position="18"/>
        <end position="212"/>
    </location>
</feature>
<dbReference type="Pfam" id="PF12706">
    <property type="entry name" value="Lactamase_B_2"/>
    <property type="match status" value="1"/>
</dbReference>
<organism evidence="2 3">
    <name type="scientific">Alkaliphilus serpentinus</name>
    <dbReference type="NCBI Taxonomy" id="1482731"/>
    <lineage>
        <taxon>Bacteria</taxon>
        <taxon>Bacillati</taxon>
        <taxon>Bacillota</taxon>
        <taxon>Clostridia</taxon>
        <taxon>Peptostreptococcales</taxon>
        <taxon>Natronincolaceae</taxon>
        <taxon>Alkaliphilus</taxon>
    </lineage>
</organism>
<sequence>MKLTVLGCYGPYPKAKGACSGYLLEDMDTKILIDCGNGVISKYFAHCGDLNILDAILISHLHPDHMSDLMVLRYAIAIGQMEGRVKKSIDLYLPSSPREEYERIPYKEAFNRHIIDDGMRIEIKGIKITFFRTNHPIECYGMIFDKGIKKFVYSGDTKYFPELNDYVKKCDLFLCEGGFLEANRKDDTPHLSALQAAEIAQKVSLKRLILTHIYPPVKVVNLYEEAREIFPNIIEIAEEGKTYYI</sequence>
<dbReference type="InterPro" id="IPR001279">
    <property type="entry name" value="Metallo-B-lactamas"/>
</dbReference>
<dbReference type="SUPFAM" id="SSF56281">
    <property type="entry name" value="Metallo-hydrolase/oxidoreductase"/>
    <property type="match status" value="1"/>
</dbReference>
<dbReference type="Proteomes" id="UP000465601">
    <property type="component" value="Unassembled WGS sequence"/>
</dbReference>
<dbReference type="Gene3D" id="3.60.15.10">
    <property type="entry name" value="Ribonuclease Z/Hydroxyacylglutathione hydrolase-like"/>
    <property type="match status" value="1"/>
</dbReference>
<dbReference type="RefSeq" id="WP_151865543.1">
    <property type="nucleotide sequence ID" value="NZ_WBZB01000016.1"/>
</dbReference>
<evidence type="ECO:0000259" key="1">
    <source>
        <dbReference type="SMART" id="SM00849"/>
    </source>
</evidence>
<dbReference type="InterPro" id="IPR036866">
    <property type="entry name" value="RibonucZ/Hydroxyglut_hydro"/>
</dbReference>
<dbReference type="CDD" id="cd07716">
    <property type="entry name" value="RNaseZ_short-form-like_MBL-fold"/>
    <property type="match status" value="1"/>
</dbReference>
<gene>
    <name evidence="2" type="ORF">F8153_06375</name>
</gene>